<dbReference type="InterPro" id="IPR005846">
    <property type="entry name" value="A-D-PHexomutase_a/b/a-III"/>
</dbReference>
<keyword evidence="16" id="KW-1185">Reference proteome</keyword>
<evidence type="ECO:0000313" key="16">
    <source>
        <dbReference type="Proteomes" id="UP000653472"/>
    </source>
</evidence>
<dbReference type="InterPro" id="IPR005845">
    <property type="entry name" value="A-D-PHexomutase_a/b/a-II"/>
</dbReference>
<sequence length="457" mass="49514">MSSLACFKAYDIRGRVPDELNENIAYRLGLAFAKRFSPRKVALGRDIRHSSEALLNALAHGLAESGVEVLDLGLCGTEEVYWAAQQAGVDGAIEVTASHNPIDYNGMKLVLGGAIPVSGDSGLRDLEQLTASSTATPPKGRPAMTPASFRTELVEFLKKYAPSPAQKRLKIVVNPGNGAAGPLLDALEPQLPFDLVKVHFEPDGSFPHGIPNPLLPENRAATSEAVIQHNADFGVAWDGDFDRCFLFDERGTFIEGYYIVGLLAEALLKQSPGARIVHDPRLTWNTIDVVSAANGVAVQSKTGHAFIKERMRKEDAIYGGEMSAHHYFRDFAYCDSGMLPWLLAAKLVVQSGKPLSVLVEERVGLYPASGEINRTVPDVGTVIAAIRNEYADNGTVDTTDGLSVEYADWRFNLRGSNTEPVLRLNVESRGNESLMRARTDELLAAIARHGGQLVAAH</sequence>
<dbReference type="SUPFAM" id="SSF53738">
    <property type="entry name" value="Phosphoglucomutase, first 3 domains"/>
    <property type="match status" value="3"/>
</dbReference>
<dbReference type="PRINTS" id="PR00509">
    <property type="entry name" value="PGMPMM"/>
</dbReference>
<dbReference type="Pfam" id="PF02879">
    <property type="entry name" value="PGM_PMM_II"/>
    <property type="match status" value="1"/>
</dbReference>
<dbReference type="InterPro" id="IPR016066">
    <property type="entry name" value="A-D-PHexomutase_CS"/>
</dbReference>
<evidence type="ECO:0000256" key="8">
    <source>
        <dbReference type="ARBA" id="ARBA00022842"/>
    </source>
</evidence>
<dbReference type="RefSeq" id="WP_168150028.1">
    <property type="nucleotide sequence ID" value="NZ_JAAVXB010000019.1"/>
</dbReference>
<keyword evidence="9" id="KW-0413">Isomerase</keyword>
<evidence type="ECO:0000259" key="13">
    <source>
        <dbReference type="Pfam" id="PF02879"/>
    </source>
</evidence>
<keyword evidence="6" id="KW-0597">Phosphoprotein</keyword>
<evidence type="ECO:0000256" key="5">
    <source>
        <dbReference type="ARBA" id="ARBA00012730"/>
    </source>
</evidence>
<evidence type="ECO:0000256" key="10">
    <source>
        <dbReference type="RuleBase" id="RU004326"/>
    </source>
</evidence>
<dbReference type="Pfam" id="PF00408">
    <property type="entry name" value="PGM_PMM_IV"/>
    <property type="match status" value="1"/>
</dbReference>
<feature type="domain" description="Alpha-D-phosphohexomutase C-terminal" evidence="11">
    <location>
        <begin position="371"/>
        <end position="439"/>
    </location>
</feature>
<evidence type="ECO:0000259" key="12">
    <source>
        <dbReference type="Pfam" id="PF02878"/>
    </source>
</evidence>
<evidence type="ECO:0000256" key="2">
    <source>
        <dbReference type="ARBA" id="ARBA00001946"/>
    </source>
</evidence>
<feature type="domain" description="Alpha-D-phosphohexomutase alpha/beta/alpha" evidence="13">
    <location>
        <begin position="155"/>
        <end position="251"/>
    </location>
</feature>
<evidence type="ECO:0000256" key="4">
    <source>
        <dbReference type="ARBA" id="ARBA00010231"/>
    </source>
</evidence>
<comment type="cofactor">
    <cofactor evidence="2">
        <name>Mg(2+)</name>
        <dbReference type="ChEBI" id="CHEBI:18420"/>
    </cofactor>
</comment>
<dbReference type="AlphaFoldDB" id="A0A969WDT4"/>
<keyword evidence="8 10" id="KW-0460">Magnesium</keyword>
<keyword evidence="7 10" id="KW-0479">Metal-binding</keyword>
<gene>
    <name evidence="15" type="ORF">G7Y82_20625</name>
</gene>
<dbReference type="EC" id="5.4.2.8" evidence="5"/>
<name>A0A969WDT4_9GAMM</name>
<comment type="pathway">
    <text evidence="3">Nucleotide-sugar biosynthesis; GDP-alpha-D-mannose biosynthesis; alpha-D-mannose 1-phosphate from D-fructose 6-phosphate: step 2/2.</text>
</comment>
<dbReference type="InterPro" id="IPR005844">
    <property type="entry name" value="A-D-PHexomutase_a/b/a-I"/>
</dbReference>
<feature type="domain" description="Alpha-D-phosphohexomutase alpha/beta/alpha" evidence="14">
    <location>
        <begin position="256"/>
        <end position="363"/>
    </location>
</feature>
<reference evidence="15" key="1">
    <citation type="submission" date="2020-03" db="EMBL/GenBank/DDBJ databases">
        <title>Solimonas marina sp. nov., isolated from deep seawater of the Pacific Ocean.</title>
        <authorList>
            <person name="Liu X."/>
            <person name="Lai Q."/>
            <person name="Sun F."/>
            <person name="Gai Y."/>
            <person name="Li G."/>
            <person name="Shao Z."/>
        </authorList>
    </citation>
    <scope>NUCLEOTIDE SEQUENCE</scope>
    <source>
        <strain evidence="15">C16B3</strain>
    </source>
</reference>
<dbReference type="EMBL" id="JAAVXB010000019">
    <property type="protein sequence ID" value="NKF24719.1"/>
    <property type="molecule type" value="Genomic_DNA"/>
</dbReference>
<accession>A0A969WDT4</accession>
<dbReference type="Pfam" id="PF02880">
    <property type="entry name" value="PGM_PMM_III"/>
    <property type="match status" value="1"/>
</dbReference>
<dbReference type="GO" id="GO:0004615">
    <property type="term" value="F:phosphomannomutase activity"/>
    <property type="evidence" value="ECO:0007669"/>
    <property type="project" value="UniProtKB-EC"/>
</dbReference>
<dbReference type="Gene3D" id="3.30.310.50">
    <property type="entry name" value="Alpha-D-phosphohexomutase, C-terminal domain"/>
    <property type="match status" value="1"/>
</dbReference>
<dbReference type="InterPro" id="IPR036900">
    <property type="entry name" value="A-D-PHexomutase_C_sf"/>
</dbReference>
<organism evidence="15 16">
    <name type="scientific">Solimonas marina</name>
    <dbReference type="NCBI Taxonomy" id="2714601"/>
    <lineage>
        <taxon>Bacteria</taxon>
        <taxon>Pseudomonadati</taxon>
        <taxon>Pseudomonadota</taxon>
        <taxon>Gammaproteobacteria</taxon>
        <taxon>Nevskiales</taxon>
        <taxon>Nevskiaceae</taxon>
        <taxon>Solimonas</taxon>
    </lineage>
</organism>
<dbReference type="PANTHER" id="PTHR43771:SF1">
    <property type="entry name" value="PHOSPHOMANNOMUTASE"/>
    <property type="match status" value="1"/>
</dbReference>
<protein>
    <recommendedName>
        <fullName evidence="5">phosphomannomutase</fullName>
        <ecNumber evidence="5">5.4.2.8</ecNumber>
    </recommendedName>
</protein>
<comment type="caution">
    <text evidence="15">The sequence shown here is derived from an EMBL/GenBank/DDBJ whole genome shotgun (WGS) entry which is preliminary data.</text>
</comment>
<dbReference type="GO" id="GO:0005975">
    <property type="term" value="P:carbohydrate metabolic process"/>
    <property type="evidence" value="ECO:0007669"/>
    <property type="project" value="InterPro"/>
</dbReference>
<evidence type="ECO:0000259" key="11">
    <source>
        <dbReference type="Pfam" id="PF00408"/>
    </source>
</evidence>
<comment type="similarity">
    <text evidence="4 10">Belongs to the phosphohexose mutase family.</text>
</comment>
<dbReference type="PANTHER" id="PTHR43771">
    <property type="entry name" value="PHOSPHOMANNOMUTASE"/>
    <property type="match status" value="1"/>
</dbReference>
<proteinExistence type="inferred from homology"/>
<evidence type="ECO:0000256" key="6">
    <source>
        <dbReference type="ARBA" id="ARBA00022553"/>
    </source>
</evidence>
<comment type="catalytic activity">
    <reaction evidence="1">
        <text>alpha-D-mannose 1-phosphate = D-mannose 6-phosphate</text>
        <dbReference type="Rhea" id="RHEA:11140"/>
        <dbReference type="ChEBI" id="CHEBI:58409"/>
        <dbReference type="ChEBI" id="CHEBI:58735"/>
        <dbReference type="EC" id="5.4.2.8"/>
    </reaction>
</comment>
<dbReference type="SUPFAM" id="SSF55957">
    <property type="entry name" value="Phosphoglucomutase, C-terminal domain"/>
    <property type="match status" value="1"/>
</dbReference>
<dbReference type="InterPro" id="IPR005843">
    <property type="entry name" value="A-D-PHexomutase_C"/>
</dbReference>
<evidence type="ECO:0000256" key="3">
    <source>
        <dbReference type="ARBA" id="ARBA00004699"/>
    </source>
</evidence>
<evidence type="ECO:0000256" key="7">
    <source>
        <dbReference type="ARBA" id="ARBA00022723"/>
    </source>
</evidence>
<feature type="domain" description="Alpha-D-phosphohexomutase alpha/beta/alpha" evidence="12">
    <location>
        <begin position="7"/>
        <end position="121"/>
    </location>
</feature>
<dbReference type="InterPro" id="IPR016055">
    <property type="entry name" value="A-D-PHexomutase_a/b/a-I/II/III"/>
</dbReference>
<evidence type="ECO:0000259" key="14">
    <source>
        <dbReference type="Pfam" id="PF02880"/>
    </source>
</evidence>
<evidence type="ECO:0000256" key="9">
    <source>
        <dbReference type="ARBA" id="ARBA00023235"/>
    </source>
</evidence>
<dbReference type="Pfam" id="PF02878">
    <property type="entry name" value="PGM_PMM_I"/>
    <property type="match status" value="1"/>
</dbReference>
<dbReference type="GO" id="GO:0000287">
    <property type="term" value="F:magnesium ion binding"/>
    <property type="evidence" value="ECO:0007669"/>
    <property type="project" value="InterPro"/>
</dbReference>
<dbReference type="PROSITE" id="PS00710">
    <property type="entry name" value="PGM_PMM"/>
    <property type="match status" value="1"/>
</dbReference>
<dbReference type="InterPro" id="IPR005841">
    <property type="entry name" value="Alpha-D-phosphohexomutase_SF"/>
</dbReference>
<evidence type="ECO:0000313" key="15">
    <source>
        <dbReference type="EMBL" id="NKF24719.1"/>
    </source>
</evidence>
<dbReference type="Gene3D" id="3.40.120.10">
    <property type="entry name" value="Alpha-D-Glucose-1,6-Bisphosphate, subunit A, domain 3"/>
    <property type="match status" value="3"/>
</dbReference>
<evidence type="ECO:0000256" key="1">
    <source>
        <dbReference type="ARBA" id="ARBA00000586"/>
    </source>
</evidence>
<dbReference type="CDD" id="cd03089">
    <property type="entry name" value="PMM_PGM"/>
    <property type="match status" value="1"/>
</dbReference>
<dbReference type="Proteomes" id="UP000653472">
    <property type="component" value="Unassembled WGS sequence"/>
</dbReference>